<comment type="caution">
    <text evidence="2">The sequence shown here is derived from an EMBL/GenBank/DDBJ whole genome shotgun (WGS) entry which is preliminary data.</text>
</comment>
<accession>A0A1X0IKX8</accession>
<evidence type="ECO:0000256" key="1">
    <source>
        <dbReference type="SAM" id="MobiDB-lite"/>
    </source>
</evidence>
<feature type="compositionally biased region" description="Low complexity" evidence="1">
    <location>
        <begin position="692"/>
        <end position="724"/>
    </location>
</feature>
<name>A0A1X0IKX8_9MYCO</name>
<organism evidence="2 3">
    <name type="scientific">Mycobacteroides saopaulense</name>
    <dbReference type="NCBI Taxonomy" id="1578165"/>
    <lineage>
        <taxon>Bacteria</taxon>
        <taxon>Bacillati</taxon>
        <taxon>Actinomycetota</taxon>
        <taxon>Actinomycetes</taxon>
        <taxon>Mycobacteriales</taxon>
        <taxon>Mycobacteriaceae</taxon>
        <taxon>Mycobacteroides</taxon>
    </lineage>
</organism>
<reference evidence="2 3" key="1">
    <citation type="submission" date="2016-12" db="EMBL/GenBank/DDBJ databases">
        <title>The new phylogeny of genus Mycobacterium.</title>
        <authorList>
            <person name="Tortoli E."/>
            <person name="Trovato A."/>
            <person name="Cirillo D.M."/>
        </authorList>
    </citation>
    <scope>NUCLEOTIDE SEQUENCE [LARGE SCALE GENOMIC DNA]</scope>
    <source>
        <strain evidence="2 3">CCUG 66554</strain>
    </source>
</reference>
<feature type="compositionally biased region" description="Polar residues" evidence="1">
    <location>
        <begin position="11"/>
        <end position="26"/>
    </location>
</feature>
<dbReference type="Proteomes" id="UP000192434">
    <property type="component" value="Unassembled WGS sequence"/>
</dbReference>
<evidence type="ECO:0000313" key="2">
    <source>
        <dbReference type="EMBL" id="ORB48606.1"/>
    </source>
</evidence>
<proteinExistence type="predicted"/>
<feature type="region of interest" description="Disordered" evidence="1">
    <location>
        <begin position="674"/>
        <end position="770"/>
    </location>
</feature>
<dbReference type="OrthoDB" id="4628358at2"/>
<feature type="compositionally biased region" description="Low complexity" evidence="1">
    <location>
        <begin position="737"/>
        <end position="754"/>
    </location>
</feature>
<feature type="region of interest" description="Disordered" evidence="1">
    <location>
        <begin position="598"/>
        <end position="620"/>
    </location>
</feature>
<dbReference type="RefSeq" id="WP_074344460.1">
    <property type="nucleotide sequence ID" value="NZ_MVII01000045.1"/>
</dbReference>
<feature type="compositionally biased region" description="Basic and acidic residues" evidence="1">
    <location>
        <begin position="442"/>
        <end position="454"/>
    </location>
</feature>
<dbReference type="AlphaFoldDB" id="A0A1X0IKX8"/>
<feature type="compositionally biased region" description="Low complexity" evidence="1">
    <location>
        <begin position="674"/>
        <end position="683"/>
    </location>
</feature>
<sequence>MTDEVIVTDDAGNTATPPSAGQNQQGHADKLLQEKGFRAAFEHESRVREEVDRIQQQEGIGPYAGTTDTGTPKPTAPPLAAAPEATVTDAAEAAKSTPRVGTIANTIGAGVSKDLYKSPVDGVKGLFKAQYGAGSDLTGKALNKLGVKTSAKVLARAIPGIGSIYAAYESYKSFEDGNYIAGVLNLVGVIPGPVGWIGMGAAAAWDMVAPHQTYGMWDAPDGTNTSMLPASAKDVAGVKELDATLRQAQQSVFSFQDGPAGTVWNENHPSPLVLNSQAVSTAFTSWLGGVSDLFAQVDQTMASSGEPYFQQYRQELTPHLQAMAKLKEQIKPITDQLAAASAGGQKCYQGVLDINKAARQQLANDGALTDQGAISGPQAAIHGGVSAIRDANDKLGKVFDAAPPAVITSKSPTAAPTSTAEKGRTEKTPVTTAANSTPLTSPDKKLESKGDDLGKLLSGLGNKGFGGSPGGTPLGGNPLGGGHGAGTPLTSQTPKATTEPKKLLDDKKEDTKKREEKTLPKAQPINNAVTPPPAAPTSPVAGNPAPGVPKPAAGAPDTTVDVKGKKIKFPDAKTAKLAKLLAAADPNHPISLADAAAQSGLTPPVPGQDPGKQIPPADAKPGDFLVAGDKHFMVLGDGKFYDLAQYRTIDASELPHDMGSRAGYFRLGDPGAAAAGQGPVSGPTSGVPFSVPGATDAPTAPADTSAGAPAAQPAAPHPMGAAQQSVQSTGSPGVPKPGGTAPANAAATNTGAGTSVPSTTVHNLDPSAVK</sequence>
<evidence type="ECO:0000313" key="3">
    <source>
        <dbReference type="Proteomes" id="UP000192434"/>
    </source>
</evidence>
<protein>
    <submittedName>
        <fullName evidence="2">Uncharacterized protein</fullName>
    </submittedName>
</protein>
<dbReference type="EMBL" id="MVII01000045">
    <property type="protein sequence ID" value="ORB48606.1"/>
    <property type="molecule type" value="Genomic_DNA"/>
</dbReference>
<feature type="region of interest" description="Disordered" evidence="1">
    <location>
        <begin position="1"/>
        <end position="77"/>
    </location>
</feature>
<feature type="compositionally biased region" description="Basic and acidic residues" evidence="1">
    <location>
        <begin position="27"/>
        <end position="55"/>
    </location>
</feature>
<feature type="compositionally biased region" description="Basic and acidic residues" evidence="1">
    <location>
        <begin position="498"/>
        <end position="519"/>
    </location>
</feature>
<feature type="compositionally biased region" description="Low complexity" evidence="1">
    <location>
        <begin position="537"/>
        <end position="556"/>
    </location>
</feature>
<feature type="compositionally biased region" description="Polar residues" evidence="1">
    <location>
        <begin position="428"/>
        <end position="440"/>
    </location>
</feature>
<feature type="compositionally biased region" description="Low complexity" evidence="1">
    <location>
        <begin position="408"/>
        <end position="420"/>
    </location>
</feature>
<feature type="region of interest" description="Disordered" evidence="1">
    <location>
        <begin position="407"/>
        <end position="559"/>
    </location>
</feature>
<gene>
    <name evidence="2" type="ORF">BST43_24340</name>
</gene>
<feature type="compositionally biased region" description="Gly residues" evidence="1">
    <location>
        <begin position="461"/>
        <end position="485"/>
    </location>
</feature>